<evidence type="ECO:0000256" key="6">
    <source>
        <dbReference type="ARBA" id="ARBA00035267"/>
    </source>
</evidence>
<gene>
    <name evidence="8" type="ORF">Micbo1qcDRAFT_232984</name>
</gene>
<evidence type="ECO:0000256" key="3">
    <source>
        <dbReference type="ARBA" id="ARBA00022980"/>
    </source>
</evidence>
<dbReference type="GO" id="GO:0005762">
    <property type="term" value="C:mitochondrial large ribosomal subunit"/>
    <property type="evidence" value="ECO:0007669"/>
    <property type="project" value="TreeGrafter"/>
</dbReference>
<dbReference type="GO" id="GO:0006412">
    <property type="term" value="P:translation"/>
    <property type="evidence" value="ECO:0007669"/>
    <property type="project" value="InterPro"/>
</dbReference>
<dbReference type="PANTHER" id="PTHR15893:SF0">
    <property type="entry name" value="LARGE RIBOSOMAL SUBUNIT PROTEIN BL27M"/>
    <property type="match status" value="1"/>
</dbReference>
<evidence type="ECO:0000313" key="8">
    <source>
        <dbReference type="EMBL" id="KXJ93471.1"/>
    </source>
</evidence>
<accession>A0A136J8K0</accession>
<dbReference type="Pfam" id="PF01016">
    <property type="entry name" value="Ribosomal_L27"/>
    <property type="match status" value="1"/>
</dbReference>
<feature type="region of interest" description="Disordered" evidence="7">
    <location>
        <begin position="255"/>
        <end position="314"/>
    </location>
</feature>
<name>A0A136J8K0_9PEZI</name>
<sequence length="314" mass="35155">MSLAQLQRPIAAAVTAGFTRSAAPITAARQLQDVFGRLRIGGSSTDTVSANAAVEGRRYAAVKAQGAYKLRDSRTIPKKMGAKKSGDSYVIPGNIIYKQRGTIWFPGENCGMGRDHTIFALATGYVKYYKDPAKHPDRQYIGVVFDKADTLPYQPHAMRKRRLNLTATKIAPPAEQPEISSSGIPTSVTRIGTGRKPHPRDERIYRLTDDHYAYREDNWRLGTLVRTEKRKMGSRRVAMRHRRAKTKAIQLEMRAEREDKMARRKEGMDRERAAKQARYREARTRRAAEAEKKGAKGGAVPPPAPTQKAPEVRA</sequence>
<feature type="compositionally biased region" description="Basic and acidic residues" evidence="7">
    <location>
        <begin position="255"/>
        <end position="294"/>
    </location>
</feature>
<dbReference type="OrthoDB" id="1867012at2759"/>
<evidence type="ECO:0000256" key="7">
    <source>
        <dbReference type="SAM" id="MobiDB-lite"/>
    </source>
</evidence>
<dbReference type="InterPro" id="IPR001684">
    <property type="entry name" value="Ribosomal_bL27"/>
</dbReference>
<dbReference type="STRING" id="196109.A0A136J8K0"/>
<evidence type="ECO:0000256" key="4">
    <source>
        <dbReference type="ARBA" id="ARBA00023128"/>
    </source>
</evidence>
<dbReference type="Proteomes" id="UP000070501">
    <property type="component" value="Unassembled WGS sequence"/>
</dbReference>
<dbReference type="Gene3D" id="2.40.50.100">
    <property type="match status" value="1"/>
</dbReference>
<keyword evidence="5" id="KW-0687">Ribonucleoprotein</keyword>
<dbReference type="AlphaFoldDB" id="A0A136J8K0"/>
<organism evidence="8 9">
    <name type="scientific">Microdochium bolleyi</name>
    <dbReference type="NCBI Taxonomy" id="196109"/>
    <lineage>
        <taxon>Eukaryota</taxon>
        <taxon>Fungi</taxon>
        <taxon>Dikarya</taxon>
        <taxon>Ascomycota</taxon>
        <taxon>Pezizomycotina</taxon>
        <taxon>Sordariomycetes</taxon>
        <taxon>Xylariomycetidae</taxon>
        <taxon>Xylariales</taxon>
        <taxon>Microdochiaceae</taxon>
        <taxon>Microdochium</taxon>
    </lineage>
</organism>
<feature type="region of interest" description="Disordered" evidence="7">
    <location>
        <begin position="174"/>
        <end position="200"/>
    </location>
</feature>
<dbReference type="PRINTS" id="PR00063">
    <property type="entry name" value="RIBOSOMALL27"/>
</dbReference>
<evidence type="ECO:0000313" key="9">
    <source>
        <dbReference type="Proteomes" id="UP000070501"/>
    </source>
</evidence>
<proteinExistence type="inferred from homology"/>
<keyword evidence="9" id="KW-1185">Reference proteome</keyword>
<comment type="similarity">
    <text evidence="2">Belongs to the bacterial ribosomal protein bL27 family.</text>
</comment>
<dbReference type="FunFam" id="2.40.50.100:FF:000042">
    <property type="entry name" value="50S ribosomal protein L27"/>
    <property type="match status" value="1"/>
</dbReference>
<evidence type="ECO:0000256" key="5">
    <source>
        <dbReference type="ARBA" id="ARBA00023274"/>
    </source>
</evidence>
<dbReference type="PANTHER" id="PTHR15893">
    <property type="entry name" value="RIBOSOMAL PROTEIN L27"/>
    <property type="match status" value="1"/>
</dbReference>
<protein>
    <recommendedName>
        <fullName evidence="6">Large ribosomal subunit protein bL27m</fullName>
    </recommendedName>
</protein>
<keyword evidence="4" id="KW-0496">Mitochondrion</keyword>
<dbReference type="EMBL" id="KQ964248">
    <property type="protein sequence ID" value="KXJ93471.1"/>
    <property type="molecule type" value="Genomic_DNA"/>
</dbReference>
<keyword evidence="3" id="KW-0689">Ribosomal protein</keyword>
<dbReference type="SUPFAM" id="SSF110324">
    <property type="entry name" value="Ribosomal L27 protein-like"/>
    <property type="match status" value="1"/>
</dbReference>
<dbReference type="GO" id="GO:0003735">
    <property type="term" value="F:structural constituent of ribosome"/>
    <property type="evidence" value="ECO:0007669"/>
    <property type="project" value="InterPro"/>
</dbReference>
<comment type="subcellular location">
    <subcellularLocation>
        <location evidence="1">Mitochondrion</location>
    </subcellularLocation>
</comment>
<dbReference type="InParanoid" id="A0A136J8K0"/>
<evidence type="ECO:0000256" key="2">
    <source>
        <dbReference type="ARBA" id="ARBA00010797"/>
    </source>
</evidence>
<evidence type="ECO:0000256" key="1">
    <source>
        <dbReference type="ARBA" id="ARBA00004173"/>
    </source>
</evidence>
<reference evidence="9" key="1">
    <citation type="submission" date="2016-02" db="EMBL/GenBank/DDBJ databases">
        <title>Draft genome sequence of Microdochium bolleyi, a fungal endophyte of beachgrass.</title>
        <authorList>
            <consortium name="DOE Joint Genome Institute"/>
            <person name="David A.S."/>
            <person name="May G."/>
            <person name="Haridas S."/>
            <person name="Lim J."/>
            <person name="Wang M."/>
            <person name="Labutti K."/>
            <person name="Lipzen A."/>
            <person name="Barry K."/>
            <person name="Grigoriev I.V."/>
        </authorList>
    </citation>
    <scope>NUCLEOTIDE SEQUENCE [LARGE SCALE GENOMIC DNA]</scope>
    <source>
        <strain evidence="9">J235TASD1</strain>
    </source>
</reference>
<feature type="compositionally biased region" description="Polar residues" evidence="7">
    <location>
        <begin position="178"/>
        <end position="190"/>
    </location>
</feature>